<evidence type="ECO:0000313" key="1">
    <source>
        <dbReference type="EMBL" id="MEF7614937.1"/>
    </source>
</evidence>
<sequence>MDPKEARCVASREGVELGTVTRSQQTLTVGKGARDIILLCKAQGHEDKTLRLVSKTQAAGVVGGIFLDLGIVDMMTGAMWKYPESVNVVLDPAAATVPAAPAPVASAPAATVAVQDGAATKP</sequence>
<accession>A0AAW9QHL0</accession>
<keyword evidence="2" id="KW-1185">Reference proteome</keyword>
<organism evidence="1 2">
    <name type="scientific">Aquincola agrisoli</name>
    <dbReference type="NCBI Taxonomy" id="3119538"/>
    <lineage>
        <taxon>Bacteria</taxon>
        <taxon>Pseudomonadati</taxon>
        <taxon>Pseudomonadota</taxon>
        <taxon>Betaproteobacteria</taxon>
        <taxon>Burkholderiales</taxon>
        <taxon>Sphaerotilaceae</taxon>
        <taxon>Aquincola</taxon>
    </lineage>
</organism>
<gene>
    <name evidence="1" type="ORF">V4F39_13520</name>
</gene>
<evidence type="ECO:0000313" key="2">
    <source>
        <dbReference type="Proteomes" id="UP001336250"/>
    </source>
</evidence>
<dbReference type="RefSeq" id="WP_332290027.1">
    <property type="nucleotide sequence ID" value="NZ_JAZIBG010000028.1"/>
</dbReference>
<dbReference type="Proteomes" id="UP001336250">
    <property type="component" value="Unassembled WGS sequence"/>
</dbReference>
<protein>
    <submittedName>
        <fullName evidence="1">Uncharacterized protein</fullName>
    </submittedName>
</protein>
<dbReference type="AlphaFoldDB" id="A0AAW9QHL0"/>
<comment type="caution">
    <text evidence="1">The sequence shown here is derived from an EMBL/GenBank/DDBJ whole genome shotgun (WGS) entry which is preliminary data.</text>
</comment>
<dbReference type="EMBL" id="JAZIBG010000028">
    <property type="protein sequence ID" value="MEF7614937.1"/>
    <property type="molecule type" value="Genomic_DNA"/>
</dbReference>
<proteinExistence type="predicted"/>
<reference evidence="1 2" key="1">
    <citation type="submission" date="2024-02" db="EMBL/GenBank/DDBJ databases">
        <title>Genome sequence of Aquincola sp. MAHUQ-54.</title>
        <authorList>
            <person name="Huq M.A."/>
        </authorList>
    </citation>
    <scope>NUCLEOTIDE SEQUENCE [LARGE SCALE GENOMIC DNA]</scope>
    <source>
        <strain evidence="1 2">MAHUQ-54</strain>
    </source>
</reference>
<name>A0AAW9QHL0_9BURK</name>